<protein>
    <submittedName>
        <fullName evidence="7">Acyl-CoA dehydrogenase</fullName>
        <ecNumber evidence="7">1.3.8.8</ecNumber>
    </submittedName>
</protein>
<dbReference type="FunFam" id="2.40.110.10:FF:000011">
    <property type="entry name" value="Acyl-CoA dehydrogenase FadE34"/>
    <property type="match status" value="1"/>
</dbReference>
<evidence type="ECO:0000256" key="2">
    <source>
        <dbReference type="ARBA" id="ARBA00009347"/>
    </source>
</evidence>
<organism evidence="7 8">
    <name type="scientific">Nocardioides simplex</name>
    <name type="common">Arthrobacter simplex</name>
    <dbReference type="NCBI Taxonomy" id="2045"/>
    <lineage>
        <taxon>Bacteria</taxon>
        <taxon>Bacillati</taxon>
        <taxon>Actinomycetota</taxon>
        <taxon>Actinomycetes</taxon>
        <taxon>Propionibacteriales</taxon>
        <taxon>Nocardioidaceae</taxon>
        <taxon>Pimelobacter</taxon>
    </lineage>
</organism>
<dbReference type="InterPro" id="IPR036250">
    <property type="entry name" value="AcylCo_DH-like_C"/>
</dbReference>
<dbReference type="Pfam" id="PF00441">
    <property type="entry name" value="Acyl-CoA_dh_1"/>
    <property type="match status" value="1"/>
</dbReference>
<dbReference type="InterPro" id="IPR009100">
    <property type="entry name" value="AcylCoA_DH/oxidase_NM_dom_sf"/>
</dbReference>
<dbReference type="OrthoDB" id="3964153at2"/>
<dbReference type="RefSeq" id="WP_038675847.1">
    <property type="nucleotide sequence ID" value="NZ_BJMC01000016.1"/>
</dbReference>
<dbReference type="GO" id="GO:0004466">
    <property type="term" value="F:long-chain fatty acyl-CoA dehydrogenase activity"/>
    <property type="evidence" value="ECO:0007669"/>
    <property type="project" value="UniProtKB-EC"/>
</dbReference>
<dbReference type="HOGENOM" id="CLU_018204_9_0_11"/>
<dbReference type="AlphaFoldDB" id="A0A0A1DJV3"/>
<dbReference type="InterPro" id="IPR006091">
    <property type="entry name" value="Acyl-CoA_Oxase/DH_mid-dom"/>
</dbReference>
<dbReference type="InterPro" id="IPR052161">
    <property type="entry name" value="Mycobact_Acyl-CoA_DH"/>
</dbReference>
<dbReference type="InterPro" id="IPR009075">
    <property type="entry name" value="AcylCo_DH/oxidase_C"/>
</dbReference>
<sequence>MRLALSPELAAFRQELREFFETQVPWELREPVAHGAPLDRDVIVETHRILHRAGLAVPDWPLAWGGRDWTPLQHHLWAEEMHRAAVFPPLSPNTGLVGPVIAAFGTEEQKRRFLPPTAALDIFWCQGFSEPDAGSDLAALRTTAVRDGDEYVVNGQKTWTSLAHWADWIFCLVRTDPDAPKRQQGISFLLVDLATPGITVRPIRMIDGEAEVNEVFFDDVRVPADQLVGTPHEGWSYAKFLLGNERVNVAQIGATKLRLALVKEHALARQDDGSQLVDDPLLAVRIAEAEASLAALELTALRVAAGSSDGQPQPASSVLKLQGTHLQQLVAELTMDLAGPGSTATGTPSERTGAGAWERRSALQHLNMRKVSIYGGANEIQRTIIAKNVLGL</sequence>
<dbReference type="Gene3D" id="2.40.110.10">
    <property type="entry name" value="Butyryl-CoA Dehydrogenase, subunit A, domain 2"/>
    <property type="match status" value="1"/>
</dbReference>
<evidence type="ECO:0000256" key="3">
    <source>
        <dbReference type="ARBA" id="ARBA00022630"/>
    </source>
</evidence>
<dbReference type="Pfam" id="PF02771">
    <property type="entry name" value="Acyl-CoA_dh_N"/>
    <property type="match status" value="1"/>
</dbReference>
<dbReference type="EC" id="1.3.8.8" evidence="7"/>
<evidence type="ECO:0000256" key="1">
    <source>
        <dbReference type="ARBA" id="ARBA00001974"/>
    </source>
</evidence>
<evidence type="ECO:0000313" key="7">
    <source>
        <dbReference type="EMBL" id="AIY15630.1"/>
    </source>
</evidence>
<keyword evidence="4 6" id="KW-0274">FAD</keyword>
<dbReference type="GO" id="GO:0005886">
    <property type="term" value="C:plasma membrane"/>
    <property type="evidence" value="ECO:0007669"/>
    <property type="project" value="TreeGrafter"/>
</dbReference>
<comment type="cofactor">
    <cofactor evidence="1 6">
        <name>FAD</name>
        <dbReference type="ChEBI" id="CHEBI:57692"/>
    </cofactor>
</comment>
<proteinExistence type="inferred from homology"/>
<comment type="similarity">
    <text evidence="2 6">Belongs to the acyl-CoA dehydrogenase family.</text>
</comment>
<evidence type="ECO:0000256" key="4">
    <source>
        <dbReference type="ARBA" id="ARBA00022827"/>
    </source>
</evidence>
<dbReference type="eggNOG" id="COG1960">
    <property type="taxonomic scope" value="Bacteria"/>
</dbReference>
<evidence type="ECO:0000256" key="5">
    <source>
        <dbReference type="ARBA" id="ARBA00023002"/>
    </source>
</evidence>
<dbReference type="GO" id="GO:0050660">
    <property type="term" value="F:flavin adenine dinucleotide binding"/>
    <property type="evidence" value="ECO:0007669"/>
    <property type="project" value="InterPro"/>
</dbReference>
<dbReference type="Gene3D" id="1.20.140.10">
    <property type="entry name" value="Butyryl-CoA Dehydrogenase, subunit A, domain 3"/>
    <property type="match status" value="1"/>
</dbReference>
<dbReference type="InterPro" id="IPR013786">
    <property type="entry name" value="AcylCoA_DH/ox_N"/>
</dbReference>
<dbReference type="Pfam" id="PF02770">
    <property type="entry name" value="Acyl-CoA_dh_M"/>
    <property type="match status" value="1"/>
</dbReference>
<keyword evidence="8" id="KW-1185">Reference proteome</keyword>
<keyword evidence="3 6" id="KW-0285">Flavoprotein</keyword>
<dbReference type="KEGG" id="psim:KR76_00480"/>
<dbReference type="PANTHER" id="PTHR43292">
    <property type="entry name" value="ACYL-COA DEHYDROGENASE"/>
    <property type="match status" value="1"/>
</dbReference>
<evidence type="ECO:0000256" key="6">
    <source>
        <dbReference type="RuleBase" id="RU362125"/>
    </source>
</evidence>
<gene>
    <name evidence="7" type="ORF">KR76_00480</name>
</gene>
<dbReference type="PANTHER" id="PTHR43292:SF3">
    <property type="entry name" value="ACYL-COA DEHYDROGENASE FADE29"/>
    <property type="match status" value="1"/>
</dbReference>
<keyword evidence="5 6" id="KW-0560">Oxidoreductase</keyword>
<dbReference type="InterPro" id="IPR037069">
    <property type="entry name" value="AcylCoA_DH/ox_N_sf"/>
</dbReference>
<accession>A0A0A1DJV3</accession>
<dbReference type="EMBL" id="CP009896">
    <property type="protein sequence ID" value="AIY15630.1"/>
    <property type="molecule type" value="Genomic_DNA"/>
</dbReference>
<evidence type="ECO:0000313" key="8">
    <source>
        <dbReference type="Proteomes" id="UP000030300"/>
    </source>
</evidence>
<dbReference type="Gene3D" id="1.10.540.10">
    <property type="entry name" value="Acyl-CoA dehydrogenase/oxidase, N-terminal domain"/>
    <property type="match status" value="1"/>
</dbReference>
<dbReference type="GeneID" id="96607484"/>
<name>A0A0A1DJV3_NOCSI</name>
<dbReference type="SUPFAM" id="SSF56645">
    <property type="entry name" value="Acyl-CoA dehydrogenase NM domain-like"/>
    <property type="match status" value="1"/>
</dbReference>
<dbReference type="STRING" id="2045.KR76_00480"/>
<reference evidence="7 8" key="1">
    <citation type="journal article" date="2015" name="Genome Announc.">
        <title>Complete Genome Sequence of Steroid-Transforming Nocardioides simplex VKM Ac-2033D.</title>
        <authorList>
            <person name="Shtratnikova V.Y."/>
            <person name="Schelkunov M.I."/>
            <person name="Pekov Y.A."/>
            <person name="Fokina V.V."/>
            <person name="Logacheva M.D."/>
            <person name="Sokolov S.L."/>
            <person name="Bragin E.Y."/>
            <person name="Ashapkin V.V."/>
            <person name="Donova M.V."/>
        </authorList>
    </citation>
    <scope>NUCLEOTIDE SEQUENCE [LARGE SCALE GENOMIC DNA]</scope>
    <source>
        <strain evidence="7 8">VKM Ac-2033D</strain>
    </source>
</reference>
<dbReference type="SUPFAM" id="SSF47203">
    <property type="entry name" value="Acyl-CoA dehydrogenase C-terminal domain-like"/>
    <property type="match status" value="1"/>
</dbReference>
<dbReference type="Proteomes" id="UP000030300">
    <property type="component" value="Chromosome"/>
</dbReference>
<dbReference type="InterPro" id="IPR046373">
    <property type="entry name" value="Acyl-CoA_Oxase/DH_mid-dom_sf"/>
</dbReference>